<dbReference type="RefSeq" id="WP_068827179.1">
    <property type="nucleotide sequence ID" value="NZ_CP014224.1"/>
</dbReference>
<dbReference type="KEGG" id="wfu:AXE80_10845"/>
<sequence length="207" mass="23977">MRKDSKLEGLHHEILMDWITSEKTESLDPEMVEYLTQLDKCRGWHYSLKNENYIIKALMAEYPKLTRTAAKTRYVNAMNYFYADTEIKQEAYINMYAQDLDRIKELIILTAKAPEQAVLAVKPIKEAVLLRGLLKDKKEALPAHLFEPQQPIIVMDSNLLSIPKVDRNVLAAQIDSFQNVSVKDKDRLKRESGYTPFEVEKAIETDE</sequence>
<gene>
    <name evidence="1" type="ORF">AXE80_10845</name>
</gene>
<dbReference type="STRING" id="1790137.AXE80_10845"/>
<proteinExistence type="predicted"/>
<dbReference type="OrthoDB" id="1356913at2"/>
<evidence type="ECO:0000313" key="1">
    <source>
        <dbReference type="EMBL" id="ANW96741.1"/>
    </source>
</evidence>
<organism evidence="1 2">
    <name type="scientific">Wenyingzhuangia fucanilytica</name>
    <dbReference type="NCBI Taxonomy" id="1790137"/>
    <lineage>
        <taxon>Bacteria</taxon>
        <taxon>Pseudomonadati</taxon>
        <taxon>Bacteroidota</taxon>
        <taxon>Flavobacteriia</taxon>
        <taxon>Flavobacteriales</taxon>
        <taxon>Flavobacteriaceae</taxon>
        <taxon>Wenyingzhuangia</taxon>
    </lineage>
</organism>
<accession>A0A1B1Y7I0</accession>
<dbReference type="Proteomes" id="UP000092967">
    <property type="component" value="Chromosome"/>
</dbReference>
<dbReference type="AlphaFoldDB" id="A0A1B1Y7I0"/>
<reference evidence="1 2" key="1">
    <citation type="submission" date="2016-02" db="EMBL/GenBank/DDBJ databases">
        <authorList>
            <person name="Wen L."/>
            <person name="He K."/>
            <person name="Yang H."/>
        </authorList>
    </citation>
    <scope>NUCLEOTIDE SEQUENCE [LARGE SCALE GENOMIC DNA]</scope>
    <source>
        <strain evidence="1 2">CZ1127</strain>
    </source>
</reference>
<name>A0A1B1Y7I0_9FLAO</name>
<dbReference type="EMBL" id="CP014224">
    <property type="protein sequence ID" value="ANW96741.1"/>
    <property type="molecule type" value="Genomic_DNA"/>
</dbReference>
<evidence type="ECO:0000313" key="2">
    <source>
        <dbReference type="Proteomes" id="UP000092967"/>
    </source>
</evidence>
<protein>
    <submittedName>
        <fullName evidence="1">Uncharacterized protein</fullName>
    </submittedName>
</protein>
<keyword evidence="2" id="KW-1185">Reference proteome</keyword>